<dbReference type="Gene3D" id="1.25.10.10">
    <property type="entry name" value="Leucine-rich Repeat Variant"/>
    <property type="match status" value="1"/>
</dbReference>
<dbReference type="PANTHER" id="PTHR46263:SF1">
    <property type="entry name" value="ARMADILLO REPEAT-CONTAINING PROTEIN 7"/>
    <property type="match status" value="1"/>
</dbReference>
<dbReference type="InterPro" id="IPR016024">
    <property type="entry name" value="ARM-type_fold"/>
</dbReference>
<dbReference type="Proteomes" id="UP000007879">
    <property type="component" value="Unassembled WGS sequence"/>
</dbReference>
<sequence length="209" mass="23976">MAKKMKNSDQRGRFEYLQALVNEFQTTKAKDYKLQVLANLANFAYDPVNYDYFRELNILDLFLDVVAESTDEKMIEFAMGGICNCCLDETNQNFFLESDCLDIAIKCLKCTNEETVLSAITTLLYLITPVSRKVIVNRQVCDLMKQFQKSSNKRLSNLATIFLQRCLLHSKTTNLHKLLLLLSVLLLQHLVCQLVSLSCLLKSLRICEV</sequence>
<accession>A0AAN0J6F6</accession>
<proteinExistence type="predicted"/>
<keyword evidence="2" id="KW-1185">Reference proteome</keyword>
<dbReference type="KEGG" id="aqu:105312891"/>
<organism evidence="1 2">
    <name type="scientific">Amphimedon queenslandica</name>
    <name type="common">Sponge</name>
    <dbReference type="NCBI Taxonomy" id="400682"/>
    <lineage>
        <taxon>Eukaryota</taxon>
        <taxon>Metazoa</taxon>
        <taxon>Porifera</taxon>
        <taxon>Demospongiae</taxon>
        <taxon>Heteroscleromorpha</taxon>
        <taxon>Haplosclerida</taxon>
        <taxon>Niphatidae</taxon>
        <taxon>Amphimedon</taxon>
    </lineage>
</organism>
<dbReference type="PANTHER" id="PTHR46263">
    <property type="entry name" value="ARMADILLO REPEAT-CONTAINING PROTEIN 7"/>
    <property type="match status" value="1"/>
</dbReference>
<dbReference type="EnsemblMetazoa" id="XM_019997066.1">
    <property type="protein sequence ID" value="XP_019852625.1"/>
    <property type="gene ID" value="LOC105312891"/>
</dbReference>
<dbReference type="InterPro" id="IPR011989">
    <property type="entry name" value="ARM-like"/>
</dbReference>
<gene>
    <name evidence="1" type="primary">105312891</name>
</gene>
<dbReference type="SUPFAM" id="SSF48371">
    <property type="entry name" value="ARM repeat"/>
    <property type="match status" value="1"/>
</dbReference>
<dbReference type="AlphaFoldDB" id="A0AAN0J6F6"/>
<reference evidence="1" key="2">
    <citation type="submission" date="2024-06" db="UniProtKB">
        <authorList>
            <consortium name="EnsemblMetazoa"/>
        </authorList>
    </citation>
    <scope>IDENTIFICATION</scope>
</reference>
<reference evidence="2" key="1">
    <citation type="journal article" date="2010" name="Nature">
        <title>The Amphimedon queenslandica genome and the evolution of animal complexity.</title>
        <authorList>
            <person name="Srivastava M."/>
            <person name="Simakov O."/>
            <person name="Chapman J."/>
            <person name="Fahey B."/>
            <person name="Gauthier M.E."/>
            <person name="Mitros T."/>
            <person name="Richards G.S."/>
            <person name="Conaco C."/>
            <person name="Dacre M."/>
            <person name="Hellsten U."/>
            <person name="Larroux C."/>
            <person name="Putnam N.H."/>
            <person name="Stanke M."/>
            <person name="Adamska M."/>
            <person name="Darling A."/>
            <person name="Degnan S.M."/>
            <person name="Oakley T.H."/>
            <person name="Plachetzki D.C."/>
            <person name="Zhai Y."/>
            <person name="Adamski M."/>
            <person name="Calcino A."/>
            <person name="Cummins S.F."/>
            <person name="Goodstein D.M."/>
            <person name="Harris C."/>
            <person name="Jackson D.J."/>
            <person name="Leys S.P."/>
            <person name="Shu S."/>
            <person name="Woodcroft B.J."/>
            <person name="Vervoort M."/>
            <person name="Kosik K.S."/>
            <person name="Manning G."/>
            <person name="Degnan B.M."/>
            <person name="Rokhsar D.S."/>
        </authorList>
    </citation>
    <scope>NUCLEOTIDE SEQUENCE [LARGE SCALE GENOMIC DNA]</scope>
</reference>
<evidence type="ECO:0008006" key="3">
    <source>
        <dbReference type="Google" id="ProtNLM"/>
    </source>
</evidence>
<evidence type="ECO:0000313" key="2">
    <source>
        <dbReference type="Proteomes" id="UP000007879"/>
    </source>
</evidence>
<dbReference type="InterPro" id="IPR042462">
    <property type="entry name" value="ARMC7"/>
</dbReference>
<evidence type="ECO:0000313" key="1">
    <source>
        <dbReference type="EnsemblMetazoa" id="XP_019852625.1"/>
    </source>
</evidence>
<name>A0AAN0J6F6_AMPQE</name>
<protein>
    <recommendedName>
        <fullName evidence="3">Armadillo repeat-containing domain-containing protein</fullName>
    </recommendedName>
</protein>